<keyword evidence="1" id="KW-0472">Membrane</keyword>
<dbReference type="AlphaFoldDB" id="A0A0A9DWF0"/>
<reference evidence="2" key="2">
    <citation type="journal article" date="2015" name="Data Brief">
        <title>Shoot transcriptome of the giant reed, Arundo donax.</title>
        <authorList>
            <person name="Barrero R.A."/>
            <person name="Guerrero F.D."/>
            <person name="Moolhuijzen P."/>
            <person name="Goolsby J.A."/>
            <person name="Tidwell J."/>
            <person name="Bellgard S.E."/>
            <person name="Bellgard M.I."/>
        </authorList>
    </citation>
    <scope>NUCLEOTIDE SEQUENCE</scope>
    <source>
        <tissue evidence="2">Shoot tissue taken approximately 20 cm above the soil surface</tissue>
    </source>
</reference>
<evidence type="ECO:0000256" key="1">
    <source>
        <dbReference type="SAM" id="Phobius"/>
    </source>
</evidence>
<evidence type="ECO:0000313" key="2">
    <source>
        <dbReference type="EMBL" id="JAD92091.1"/>
    </source>
</evidence>
<organism evidence="2">
    <name type="scientific">Arundo donax</name>
    <name type="common">Giant reed</name>
    <name type="synonym">Donax arundinaceus</name>
    <dbReference type="NCBI Taxonomy" id="35708"/>
    <lineage>
        <taxon>Eukaryota</taxon>
        <taxon>Viridiplantae</taxon>
        <taxon>Streptophyta</taxon>
        <taxon>Embryophyta</taxon>
        <taxon>Tracheophyta</taxon>
        <taxon>Spermatophyta</taxon>
        <taxon>Magnoliopsida</taxon>
        <taxon>Liliopsida</taxon>
        <taxon>Poales</taxon>
        <taxon>Poaceae</taxon>
        <taxon>PACMAD clade</taxon>
        <taxon>Arundinoideae</taxon>
        <taxon>Arundineae</taxon>
        <taxon>Arundo</taxon>
    </lineage>
</organism>
<name>A0A0A9DWF0_ARUDO</name>
<dbReference type="EMBL" id="GBRH01205804">
    <property type="protein sequence ID" value="JAD92091.1"/>
    <property type="molecule type" value="Transcribed_RNA"/>
</dbReference>
<keyword evidence="1" id="KW-0812">Transmembrane</keyword>
<protein>
    <submittedName>
        <fullName evidence="2">Uncharacterized protein</fullName>
    </submittedName>
</protein>
<keyword evidence="1" id="KW-1133">Transmembrane helix</keyword>
<feature type="transmembrane region" description="Helical" evidence="1">
    <location>
        <begin position="153"/>
        <end position="174"/>
    </location>
</feature>
<sequence>MGLVLAARMVSRSKCRFGNCAMCASSSQSFLHSDEPSLMSASSSGRVGIVGWLAWSAAASTATSAVHALSPPALSSRWSMDAKNTGVFSLVSASLLVNSRVSQLPAGSSSMHFKGNSWESDSVLLLSKSLLLPVHGRNRRFDVDAGSGLAPPLVLALLMLIVLPLLLMLLTLLLSEFLLFPNTATFLSFSARSSSCFRSRTSR</sequence>
<reference evidence="2" key="1">
    <citation type="submission" date="2014-09" db="EMBL/GenBank/DDBJ databases">
        <authorList>
            <person name="Magalhaes I.L.F."/>
            <person name="Oliveira U."/>
            <person name="Santos F.R."/>
            <person name="Vidigal T.H.D.A."/>
            <person name="Brescovit A.D."/>
            <person name="Santos A.J."/>
        </authorList>
    </citation>
    <scope>NUCLEOTIDE SEQUENCE</scope>
    <source>
        <tissue evidence="2">Shoot tissue taken approximately 20 cm above the soil surface</tissue>
    </source>
</reference>
<proteinExistence type="predicted"/>
<accession>A0A0A9DWF0</accession>